<dbReference type="GeneID" id="7203685"/>
<gene>
    <name evidence="2" type="ORF">PHATRDRAFT_48449</name>
</gene>
<accession>B7G763</accession>
<sequence>MFATAVSRLSSRFQILPRPIYRRTLATLVFGNNAHAEKSASTATWWVVAALGGLTLTSKTLLDIKIPRGGDVIAAGTPVQEKATGILFPQLCNGYYIAGCGVRVKYGFVKVYAVGSYFDPLAMSAVKKGSRESMEQALLDPTYPRTIRIVMNRGLSIEKYTSAIVEALEPRMKGQDLEKLEEFKQLNPAVDLVQGAELEMTIRGDTMLYKNAVGGVGTIRSRVFTEAMCDVFYGSDAVSPTMKQSVLEGIPNL</sequence>
<dbReference type="GO" id="GO:0016872">
    <property type="term" value="F:intramolecular lyase activity"/>
    <property type="evidence" value="ECO:0007669"/>
    <property type="project" value="InterPro"/>
</dbReference>
<dbReference type="SUPFAM" id="SSF54626">
    <property type="entry name" value="Chalcone isomerase"/>
    <property type="match status" value="1"/>
</dbReference>
<dbReference type="KEGG" id="pti:PHATRDRAFT_48449"/>
<dbReference type="HOGENOM" id="CLU_1100299_0_0_1"/>
<dbReference type="EMBL" id="CM000619">
    <property type="protein sequence ID" value="EEC45587.1"/>
    <property type="molecule type" value="Genomic_DNA"/>
</dbReference>
<dbReference type="Proteomes" id="UP000000759">
    <property type="component" value="Chromosome 17"/>
</dbReference>
<feature type="domain" description="Chalcone isomerase" evidence="1">
    <location>
        <begin position="98"/>
        <end position="247"/>
    </location>
</feature>
<proteinExistence type="predicted"/>
<evidence type="ECO:0000313" key="2">
    <source>
        <dbReference type="EMBL" id="EEC45587.1"/>
    </source>
</evidence>
<protein>
    <recommendedName>
        <fullName evidence="1">Chalcone isomerase domain-containing protein</fullName>
    </recommendedName>
</protein>
<reference evidence="2 3" key="1">
    <citation type="journal article" date="2008" name="Nature">
        <title>The Phaeodactylum genome reveals the evolutionary history of diatom genomes.</title>
        <authorList>
            <person name="Bowler C."/>
            <person name="Allen A.E."/>
            <person name="Badger J.H."/>
            <person name="Grimwood J."/>
            <person name="Jabbari K."/>
            <person name="Kuo A."/>
            <person name="Maheswari U."/>
            <person name="Martens C."/>
            <person name="Maumus F."/>
            <person name="Otillar R.P."/>
            <person name="Rayko E."/>
            <person name="Salamov A."/>
            <person name="Vandepoele K."/>
            <person name="Beszteri B."/>
            <person name="Gruber A."/>
            <person name="Heijde M."/>
            <person name="Katinka M."/>
            <person name="Mock T."/>
            <person name="Valentin K."/>
            <person name="Verret F."/>
            <person name="Berges J.A."/>
            <person name="Brownlee C."/>
            <person name="Cadoret J.P."/>
            <person name="Chiovitti A."/>
            <person name="Choi C.J."/>
            <person name="Coesel S."/>
            <person name="De Martino A."/>
            <person name="Detter J.C."/>
            <person name="Durkin C."/>
            <person name="Falciatore A."/>
            <person name="Fournet J."/>
            <person name="Haruta M."/>
            <person name="Huysman M.J."/>
            <person name="Jenkins B.D."/>
            <person name="Jiroutova K."/>
            <person name="Jorgensen R.E."/>
            <person name="Joubert Y."/>
            <person name="Kaplan A."/>
            <person name="Kroger N."/>
            <person name="Kroth P.G."/>
            <person name="La Roche J."/>
            <person name="Lindquist E."/>
            <person name="Lommer M."/>
            <person name="Martin-Jezequel V."/>
            <person name="Lopez P.J."/>
            <person name="Lucas S."/>
            <person name="Mangogna M."/>
            <person name="McGinnis K."/>
            <person name="Medlin L.K."/>
            <person name="Montsant A."/>
            <person name="Oudot-Le Secq M.P."/>
            <person name="Napoli C."/>
            <person name="Obornik M."/>
            <person name="Parker M.S."/>
            <person name="Petit J.L."/>
            <person name="Porcel B.M."/>
            <person name="Poulsen N."/>
            <person name="Robison M."/>
            <person name="Rychlewski L."/>
            <person name="Rynearson T.A."/>
            <person name="Schmutz J."/>
            <person name="Shapiro H."/>
            <person name="Siaut M."/>
            <person name="Stanley M."/>
            <person name="Sussman M.R."/>
            <person name="Taylor A.R."/>
            <person name="Vardi A."/>
            <person name="von Dassow P."/>
            <person name="Vyverman W."/>
            <person name="Willis A."/>
            <person name="Wyrwicz L.S."/>
            <person name="Rokhsar D.S."/>
            <person name="Weissenbach J."/>
            <person name="Armbrust E.V."/>
            <person name="Green B.R."/>
            <person name="Van de Peer Y."/>
            <person name="Grigoriev I.V."/>
        </authorList>
    </citation>
    <scope>NUCLEOTIDE SEQUENCE [LARGE SCALE GENOMIC DNA]</scope>
    <source>
        <strain evidence="2 3">CCAP 1055/1</strain>
    </source>
</reference>
<dbReference type="OrthoDB" id="18193at2759"/>
<dbReference type="Gene3D" id="3.50.70.10">
    <property type="match status" value="1"/>
</dbReference>
<dbReference type="InterPro" id="IPR016087">
    <property type="entry name" value="Chalcone_isomerase"/>
</dbReference>
<dbReference type="Pfam" id="PF16036">
    <property type="entry name" value="Chalcone_3"/>
    <property type="match status" value="1"/>
</dbReference>
<dbReference type="AlphaFoldDB" id="B7G763"/>
<name>B7G763_PHATC</name>
<organism evidence="2 3">
    <name type="scientific">Phaeodactylum tricornutum (strain CCAP 1055/1)</name>
    <dbReference type="NCBI Taxonomy" id="556484"/>
    <lineage>
        <taxon>Eukaryota</taxon>
        <taxon>Sar</taxon>
        <taxon>Stramenopiles</taxon>
        <taxon>Ochrophyta</taxon>
        <taxon>Bacillariophyta</taxon>
        <taxon>Bacillariophyceae</taxon>
        <taxon>Bacillariophycidae</taxon>
        <taxon>Naviculales</taxon>
        <taxon>Phaeodactylaceae</taxon>
        <taxon>Phaeodactylum</taxon>
    </lineage>
</organism>
<keyword evidence="3" id="KW-1185">Reference proteome</keyword>
<evidence type="ECO:0000259" key="1">
    <source>
        <dbReference type="Pfam" id="PF16036"/>
    </source>
</evidence>
<dbReference type="PaxDb" id="2850-Phatr48449"/>
<dbReference type="InterPro" id="IPR036298">
    <property type="entry name" value="Chalcone_isomerase_sf"/>
</dbReference>
<evidence type="ECO:0000313" key="3">
    <source>
        <dbReference type="Proteomes" id="UP000000759"/>
    </source>
</evidence>
<dbReference type="eggNOG" id="ENOG502RVQ6">
    <property type="taxonomic scope" value="Eukaryota"/>
</dbReference>
<dbReference type="InParanoid" id="B7G763"/>
<dbReference type="PANTHER" id="PTHR47698">
    <property type="entry name" value="FATTY-ACID-BINDING PROTEIN 3, CHLOROPLASTIC"/>
    <property type="match status" value="1"/>
</dbReference>
<dbReference type="OMA" id="MTIRGDT"/>
<dbReference type="RefSeq" id="XP_002182851.1">
    <property type="nucleotide sequence ID" value="XM_002182815.1"/>
</dbReference>
<dbReference type="InterPro" id="IPR016088">
    <property type="entry name" value="Chalcone_isomerase_3-sand"/>
</dbReference>
<dbReference type="PANTHER" id="PTHR47698:SF2">
    <property type="entry name" value="FATTY-ACID-BINDING PROTEIN 3, CHLOROPLASTIC"/>
    <property type="match status" value="1"/>
</dbReference>
<reference evidence="3" key="2">
    <citation type="submission" date="2008-08" db="EMBL/GenBank/DDBJ databases">
        <authorList>
            <consortium name="Diatom Consortium"/>
            <person name="Grigoriev I."/>
            <person name="Grimwood J."/>
            <person name="Kuo A."/>
            <person name="Otillar R.P."/>
            <person name="Salamov A."/>
            <person name="Detter J.C."/>
            <person name="Lindquist E."/>
            <person name="Shapiro H."/>
            <person name="Lucas S."/>
            <person name="Glavina del Rio T."/>
            <person name="Pitluck S."/>
            <person name="Rokhsar D."/>
            <person name="Bowler C."/>
        </authorList>
    </citation>
    <scope>GENOME REANNOTATION</scope>
    <source>
        <strain evidence="3">CCAP 1055/1</strain>
    </source>
</reference>